<keyword evidence="2" id="KW-0472">Membrane</keyword>
<evidence type="ECO:0000256" key="1">
    <source>
        <dbReference type="SAM" id="MobiDB-lite"/>
    </source>
</evidence>
<accession>A0A401L3C4</accession>
<protein>
    <submittedName>
        <fullName evidence="3">Uncharacterized protein</fullName>
    </submittedName>
</protein>
<keyword evidence="2" id="KW-1133">Transmembrane helix</keyword>
<evidence type="ECO:0000313" key="3">
    <source>
        <dbReference type="EMBL" id="GCB26043.1"/>
    </source>
</evidence>
<reference evidence="3 4" key="1">
    <citation type="submission" date="2016-09" db="EMBL/GenBank/DDBJ databases">
        <title>Aspergillus awamori IFM 58123T.</title>
        <authorList>
            <person name="Kusuya Y."/>
            <person name="Shimizu M."/>
            <person name="Takahashi H."/>
            <person name="Yaguchi T."/>
        </authorList>
    </citation>
    <scope>NUCLEOTIDE SEQUENCE [LARGE SCALE GENOMIC DNA]</scope>
    <source>
        <strain evidence="3 4">IFM 58123</strain>
    </source>
</reference>
<dbReference type="AlphaFoldDB" id="A0A401L3C4"/>
<feature type="transmembrane region" description="Helical" evidence="2">
    <location>
        <begin position="284"/>
        <end position="306"/>
    </location>
</feature>
<comment type="caution">
    <text evidence="3">The sequence shown here is derived from an EMBL/GenBank/DDBJ whole genome shotgun (WGS) entry which is preliminary data.</text>
</comment>
<evidence type="ECO:0000256" key="2">
    <source>
        <dbReference type="SAM" id="Phobius"/>
    </source>
</evidence>
<organism evidence="3 4">
    <name type="scientific">Aspergillus awamori</name>
    <name type="common">Black koji mold</name>
    <dbReference type="NCBI Taxonomy" id="105351"/>
    <lineage>
        <taxon>Eukaryota</taxon>
        <taxon>Fungi</taxon>
        <taxon>Dikarya</taxon>
        <taxon>Ascomycota</taxon>
        <taxon>Pezizomycotina</taxon>
        <taxon>Eurotiomycetes</taxon>
        <taxon>Eurotiomycetidae</taxon>
        <taxon>Eurotiales</taxon>
        <taxon>Aspergillaceae</taxon>
        <taxon>Aspergillus</taxon>
    </lineage>
</organism>
<feature type="region of interest" description="Disordered" evidence="1">
    <location>
        <begin position="49"/>
        <end position="104"/>
    </location>
</feature>
<sequence>MDGIDDLTALSDTMVYRHVLTVFSPVIPASLRRRITSLYPSTHRPVRLEASDSASAKENTAGEAGGDSMVSMRQSSEPGGLEYVASLPDLSSGPTFQRPSTASSASNGLESCFSSVAEKSQELSDISSIRSSRSSDVFSPVAPKYEAESGLRWNRIAPGSSCRLSLSPFNLRTEEIPSTSLADNIPALNLLQNACHEAQQRQCDSRLARMLYVDALGYLLDGLPDDMSSQETMTIRNNLPAGVKGSLAAPSVTDPSAAGLHSLLAEENSLPERSYLHRLLSSTIVYFFIMLQFLMPYVKILVCHLYQYERSHRITERAVTKVLVAADNFGKRGMVIGAAVLNYNEGRVSANLMDLAAWWVTSIAGGIYEGFAEGMTIMGVTRSHVELGKAFVQASRG</sequence>
<proteinExistence type="predicted"/>
<keyword evidence="4" id="KW-1185">Reference proteome</keyword>
<dbReference type="EMBL" id="BDHI01000028">
    <property type="protein sequence ID" value="GCB26043.1"/>
    <property type="molecule type" value="Genomic_DNA"/>
</dbReference>
<gene>
    <name evidence="3" type="ORF">AAWM_08928</name>
</gene>
<evidence type="ECO:0000313" key="4">
    <source>
        <dbReference type="Proteomes" id="UP000286921"/>
    </source>
</evidence>
<keyword evidence="2" id="KW-0812">Transmembrane</keyword>
<feature type="compositionally biased region" description="Polar residues" evidence="1">
    <location>
        <begin position="92"/>
        <end position="104"/>
    </location>
</feature>
<name>A0A401L3C4_ASPAW</name>
<dbReference type="Proteomes" id="UP000286921">
    <property type="component" value="Unassembled WGS sequence"/>
</dbReference>
<dbReference type="STRING" id="105351.A0A401L3C4"/>